<dbReference type="InterPro" id="IPR036135">
    <property type="entry name" value="MoeA_linker/N_sf"/>
</dbReference>
<dbReference type="InterPro" id="IPR036425">
    <property type="entry name" value="MoaB/Mog-like_dom_sf"/>
</dbReference>
<dbReference type="GO" id="GO:0006777">
    <property type="term" value="P:Mo-molybdopterin cofactor biosynthetic process"/>
    <property type="evidence" value="ECO:0007669"/>
    <property type="project" value="UniProtKB-UniRule"/>
</dbReference>
<evidence type="ECO:0000256" key="3">
    <source>
        <dbReference type="ARBA" id="ARBA00010763"/>
    </source>
</evidence>
<keyword evidence="9" id="KW-0479">Metal-binding</keyword>
<proteinExistence type="inferred from homology"/>
<dbReference type="SUPFAM" id="SSF53218">
    <property type="entry name" value="Molybdenum cofactor biosynthesis proteins"/>
    <property type="match status" value="1"/>
</dbReference>
<comment type="similarity">
    <text evidence="3 9">Belongs to the MoeA family.</text>
</comment>
<dbReference type="OrthoDB" id="9804758at2"/>
<dbReference type="InterPro" id="IPR001453">
    <property type="entry name" value="MoaB/Mog_dom"/>
</dbReference>
<name>A0A9D3AY86_9FIRM</name>
<dbReference type="Pfam" id="PF03453">
    <property type="entry name" value="MoeA_N"/>
    <property type="match status" value="1"/>
</dbReference>
<evidence type="ECO:0000256" key="5">
    <source>
        <dbReference type="ARBA" id="ARBA00021108"/>
    </source>
</evidence>
<dbReference type="AlphaFoldDB" id="A0A9D3AY86"/>
<dbReference type="RefSeq" id="WP_161820967.1">
    <property type="nucleotide sequence ID" value="NZ_LSRS01000002.1"/>
</dbReference>
<dbReference type="InterPro" id="IPR036688">
    <property type="entry name" value="MoeA_C_domain_IV_sf"/>
</dbReference>
<dbReference type="Gene3D" id="2.170.190.11">
    <property type="entry name" value="Molybdopterin biosynthesis moea protein, domain 3"/>
    <property type="match status" value="1"/>
</dbReference>
<dbReference type="Gene3D" id="3.40.980.10">
    <property type="entry name" value="MoaB/Mog-like domain"/>
    <property type="match status" value="1"/>
</dbReference>
<comment type="catalytic activity">
    <reaction evidence="8">
        <text>adenylyl-molybdopterin + molybdate = Mo-molybdopterin + AMP + H(+)</text>
        <dbReference type="Rhea" id="RHEA:35047"/>
        <dbReference type="ChEBI" id="CHEBI:15378"/>
        <dbReference type="ChEBI" id="CHEBI:36264"/>
        <dbReference type="ChEBI" id="CHEBI:62727"/>
        <dbReference type="ChEBI" id="CHEBI:71302"/>
        <dbReference type="ChEBI" id="CHEBI:456215"/>
        <dbReference type="EC" id="2.10.1.1"/>
    </reaction>
</comment>
<evidence type="ECO:0000313" key="11">
    <source>
        <dbReference type="EMBL" id="KAF1085797.1"/>
    </source>
</evidence>
<gene>
    <name evidence="11" type="primary">moeA_1</name>
    <name evidence="11" type="ORF">SPSYN_00526</name>
</gene>
<evidence type="ECO:0000256" key="8">
    <source>
        <dbReference type="ARBA" id="ARBA00047317"/>
    </source>
</evidence>
<evidence type="ECO:0000259" key="10">
    <source>
        <dbReference type="SMART" id="SM00852"/>
    </source>
</evidence>
<keyword evidence="6 9" id="KW-0500">Molybdenum</keyword>
<dbReference type="CDD" id="cd00887">
    <property type="entry name" value="MoeA"/>
    <property type="match status" value="1"/>
</dbReference>
<sequence length="430" mass="45311">MKNAKLADIRPVLLVNRQKSNMRGGESLVLENIELEKAQDIILDHARVMPAGSLPLLQALGRIVAEDIAAEHDMPPCAQAAMDGYAVAEGGDGVYKVIERLRPGEISAVSLSANQAVGVVTGGPLPGGVVAVLPEEAVELKGDFITYRKSIEPGSNIKPPGENFLKGDLLVRKGTCLSAGIASVLASYGIDEVIVYRKPRVAILSLGADIVSHREIPMTGQMRDSNGVLLAGLVMQEQGEVIDVRVAGVDNITQIGELFEKLLERADILITIGGAAYGVCDQAFPLIEQSGADILFWGIQIKPGSHSGAAAIGEKLVISLPGSPLACAVSFNLLAVPVLRAMQGLAPHQVRLSAICTNAFGKKGGPRRFVLANAACAHAGWNVKILPGQKSSMTRAFLSDWNAIIDLPAGHPPVEKGDAVSVILLKPAYF</sequence>
<dbReference type="SUPFAM" id="SSF63882">
    <property type="entry name" value="MoeA N-terminal region -like"/>
    <property type="match status" value="1"/>
</dbReference>
<keyword evidence="7 9" id="KW-0501">Molybdenum cofactor biosynthesis</keyword>
<dbReference type="EC" id="2.10.1.1" evidence="4 9"/>
<evidence type="ECO:0000313" key="12">
    <source>
        <dbReference type="Proteomes" id="UP000798488"/>
    </source>
</evidence>
<keyword evidence="9" id="KW-0460">Magnesium</keyword>
<comment type="caution">
    <text evidence="11">The sequence shown here is derived from an EMBL/GenBank/DDBJ whole genome shotgun (WGS) entry which is preliminary data.</text>
</comment>
<dbReference type="PANTHER" id="PTHR10192:SF5">
    <property type="entry name" value="GEPHYRIN"/>
    <property type="match status" value="1"/>
</dbReference>
<dbReference type="Pfam" id="PF00994">
    <property type="entry name" value="MoCF_biosynth"/>
    <property type="match status" value="1"/>
</dbReference>
<dbReference type="GO" id="GO:0005829">
    <property type="term" value="C:cytosol"/>
    <property type="evidence" value="ECO:0007669"/>
    <property type="project" value="TreeGrafter"/>
</dbReference>
<feature type="domain" description="MoaB/Mog" evidence="10">
    <location>
        <begin position="202"/>
        <end position="341"/>
    </location>
</feature>
<evidence type="ECO:0000256" key="4">
    <source>
        <dbReference type="ARBA" id="ARBA00013269"/>
    </source>
</evidence>
<dbReference type="PANTHER" id="PTHR10192">
    <property type="entry name" value="MOLYBDOPTERIN BIOSYNTHESIS PROTEIN"/>
    <property type="match status" value="1"/>
</dbReference>
<evidence type="ECO:0000256" key="1">
    <source>
        <dbReference type="ARBA" id="ARBA00002901"/>
    </source>
</evidence>
<keyword evidence="9 11" id="KW-0808">Transferase</keyword>
<accession>A0A9D3AY86</accession>
<dbReference type="GO" id="GO:0061599">
    <property type="term" value="F:molybdopterin molybdotransferase activity"/>
    <property type="evidence" value="ECO:0007669"/>
    <property type="project" value="UniProtKB-UniRule"/>
</dbReference>
<dbReference type="GO" id="GO:0046872">
    <property type="term" value="F:metal ion binding"/>
    <property type="evidence" value="ECO:0007669"/>
    <property type="project" value="UniProtKB-UniRule"/>
</dbReference>
<evidence type="ECO:0000256" key="7">
    <source>
        <dbReference type="ARBA" id="ARBA00023150"/>
    </source>
</evidence>
<protein>
    <recommendedName>
        <fullName evidence="5 9">Molybdopterin molybdenumtransferase</fullName>
        <ecNumber evidence="4 9">2.10.1.1</ecNumber>
    </recommendedName>
</protein>
<dbReference type="InterPro" id="IPR005111">
    <property type="entry name" value="MoeA_C_domain_IV"/>
</dbReference>
<comment type="pathway">
    <text evidence="2 9">Cofactor biosynthesis; molybdopterin biosynthesis.</text>
</comment>
<evidence type="ECO:0000256" key="6">
    <source>
        <dbReference type="ARBA" id="ARBA00022505"/>
    </source>
</evidence>
<dbReference type="Gene3D" id="3.90.105.10">
    <property type="entry name" value="Molybdopterin biosynthesis moea protein, domain 2"/>
    <property type="match status" value="1"/>
</dbReference>
<comment type="function">
    <text evidence="1 9">Catalyzes the insertion of molybdate into adenylated molybdopterin with the concomitant release of AMP.</text>
</comment>
<organism evidence="11 12">
    <name type="scientific">Sporotomaculum syntrophicum</name>
    <dbReference type="NCBI Taxonomy" id="182264"/>
    <lineage>
        <taxon>Bacteria</taxon>
        <taxon>Bacillati</taxon>
        <taxon>Bacillota</taxon>
        <taxon>Clostridia</taxon>
        <taxon>Eubacteriales</taxon>
        <taxon>Desulfallaceae</taxon>
        <taxon>Sporotomaculum</taxon>
    </lineage>
</organism>
<evidence type="ECO:0000256" key="9">
    <source>
        <dbReference type="RuleBase" id="RU365090"/>
    </source>
</evidence>
<dbReference type="InterPro" id="IPR005110">
    <property type="entry name" value="MoeA_linker/N"/>
</dbReference>
<dbReference type="SMART" id="SM00852">
    <property type="entry name" value="MoCF_biosynth"/>
    <property type="match status" value="1"/>
</dbReference>
<dbReference type="EMBL" id="LSRS01000002">
    <property type="protein sequence ID" value="KAF1085797.1"/>
    <property type="molecule type" value="Genomic_DNA"/>
</dbReference>
<dbReference type="Proteomes" id="UP000798488">
    <property type="component" value="Unassembled WGS sequence"/>
</dbReference>
<dbReference type="InterPro" id="IPR038987">
    <property type="entry name" value="MoeA-like"/>
</dbReference>
<dbReference type="Gene3D" id="2.40.340.10">
    <property type="entry name" value="MoeA, C-terminal, domain IV"/>
    <property type="match status" value="1"/>
</dbReference>
<evidence type="ECO:0000256" key="2">
    <source>
        <dbReference type="ARBA" id="ARBA00005046"/>
    </source>
</evidence>
<keyword evidence="12" id="KW-1185">Reference proteome</keyword>
<reference evidence="11" key="1">
    <citation type="submission" date="2016-02" db="EMBL/GenBank/DDBJ databases">
        <title>Draft Genome Sequence of Sporotomaculum syntrophicum Strain FB, a Syntrophic Benzoate Degrader.</title>
        <authorList>
            <person name="Nobu M.K."/>
            <person name="Narihiro T."/>
            <person name="Qiu Y.-L."/>
            <person name="Ohashi A."/>
            <person name="Liu W.-T."/>
            <person name="Yuji S."/>
        </authorList>
    </citation>
    <scope>NUCLEOTIDE SEQUENCE</scope>
    <source>
        <strain evidence="11">FB</strain>
    </source>
</reference>
<dbReference type="Pfam" id="PF03454">
    <property type="entry name" value="MoeA_C"/>
    <property type="match status" value="1"/>
</dbReference>
<dbReference type="SUPFAM" id="SSF63867">
    <property type="entry name" value="MoeA C-terminal domain-like"/>
    <property type="match status" value="1"/>
</dbReference>
<comment type="cofactor">
    <cofactor evidence="9">
        <name>Mg(2+)</name>
        <dbReference type="ChEBI" id="CHEBI:18420"/>
    </cofactor>
</comment>